<dbReference type="EMBL" id="AVOT02015201">
    <property type="protein sequence ID" value="MBW0499306.1"/>
    <property type="molecule type" value="Genomic_DNA"/>
</dbReference>
<dbReference type="PANTHER" id="PTHR12774">
    <property type="entry name" value="PEROXISOMAL BIOGENESIS FACTOR 19"/>
    <property type="match status" value="1"/>
</dbReference>
<comment type="caution">
    <text evidence="2">The sequence shown here is derived from an EMBL/GenBank/DDBJ whole genome shotgun (WGS) entry which is preliminary data.</text>
</comment>
<dbReference type="GO" id="GO:0033328">
    <property type="term" value="F:peroxisome membrane targeting sequence binding"/>
    <property type="evidence" value="ECO:0007669"/>
    <property type="project" value="TreeGrafter"/>
</dbReference>
<dbReference type="GO" id="GO:0045046">
    <property type="term" value="P:protein import into peroxisome membrane"/>
    <property type="evidence" value="ECO:0007669"/>
    <property type="project" value="TreeGrafter"/>
</dbReference>
<evidence type="ECO:0000313" key="3">
    <source>
        <dbReference type="Proteomes" id="UP000765509"/>
    </source>
</evidence>
<dbReference type="OrthoDB" id="21292at2759"/>
<feature type="region of interest" description="Disordered" evidence="1">
    <location>
        <begin position="25"/>
        <end position="59"/>
    </location>
</feature>
<dbReference type="InterPro" id="IPR038322">
    <property type="entry name" value="Pex19_C_sf"/>
</dbReference>
<dbReference type="GO" id="GO:0005778">
    <property type="term" value="C:peroxisomal membrane"/>
    <property type="evidence" value="ECO:0007669"/>
    <property type="project" value="TreeGrafter"/>
</dbReference>
<reference evidence="2" key="1">
    <citation type="submission" date="2021-03" db="EMBL/GenBank/DDBJ databases">
        <title>Draft genome sequence of rust myrtle Austropuccinia psidii MF-1, a brazilian biotype.</title>
        <authorList>
            <person name="Quecine M.C."/>
            <person name="Pachon D.M.R."/>
            <person name="Bonatelli M.L."/>
            <person name="Correr F.H."/>
            <person name="Franceschini L.M."/>
            <person name="Leite T.F."/>
            <person name="Margarido G.R.A."/>
            <person name="Almeida C.A."/>
            <person name="Ferrarezi J.A."/>
            <person name="Labate C.A."/>
        </authorList>
    </citation>
    <scope>NUCLEOTIDE SEQUENCE</scope>
    <source>
        <strain evidence="2">MF-1</strain>
    </source>
</reference>
<organism evidence="2 3">
    <name type="scientific">Austropuccinia psidii MF-1</name>
    <dbReference type="NCBI Taxonomy" id="1389203"/>
    <lineage>
        <taxon>Eukaryota</taxon>
        <taxon>Fungi</taxon>
        <taxon>Dikarya</taxon>
        <taxon>Basidiomycota</taxon>
        <taxon>Pucciniomycotina</taxon>
        <taxon>Pucciniomycetes</taxon>
        <taxon>Pucciniales</taxon>
        <taxon>Sphaerophragmiaceae</taxon>
        <taxon>Austropuccinia</taxon>
    </lineage>
</organism>
<dbReference type="PANTHER" id="PTHR12774:SF2">
    <property type="entry name" value="PEROXISOMAL BIOGENESIS FACTOR 19"/>
    <property type="match status" value="1"/>
</dbReference>
<keyword evidence="3" id="KW-1185">Reference proteome</keyword>
<dbReference type="Pfam" id="PF04614">
    <property type="entry name" value="Pex19"/>
    <property type="match status" value="1"/>
</dbReference>
<dbReference type="Proteomes" id="UP000765509">
    <property type="component" value="Unassembled WGS sequence"/>
</dbReference>
<dbReference type="AlphaFoldDB" id="A0A9Q3D8Z6"/>
<evidence type="ECO:0000313" key="2">
    <source>
        <dbReference type="EMBL" id="MBW0499306.1"/>
    </source>
</evidence>
<sequence>MGSNEPVSGEISIEDDMDDEFDDLLDKFQQPAVLQAKESTTKSKDTDDTPNNTTNLSHDISEEFARDLAEGMEALLASMKNEDGGEFKKHLESLVPSSENDNSCLDGLLDALGQNDDKSFQSTSTTAEPKIEITEFQEAIKDTMEKLKQSNDSSNAKNEFSAVGTEDEQLAELFAQMLGSEGALPDEGQLQSMLQSFMEELMSKEIMYEPLKDMNRLYPAWIAANQSKLSQEDIQRYQTQSEIVNEVVQKFEHPAWAAEEKAGGEKFAARHKEIVDLLTKMQDCGPPPKEILGDLPPGLLGENGLPNPEQCIPS</sequence>
<evidence type="ECO:0008006" key="4">
    <source>
        <dbReference type="Google" id="ProtNLM"/>
    </source>
</evidence>
<dbReference type="InterPro" id="IPR006708">
    <property type="entry name" value="Pex19"/>
</dbReference>
<feature type="region of interest" description="Disordered" evidence="1">
    <location>
        <begin position="285"/>
        <end position="314"/>
    </location>
</feature>
<name>A0A9Q3D8Z6_9BASI</name>
<dbReference type="Gene3D" id="1.20.120.900">
    <property type="entry name" value="Pex19, mPTS binding domain"/>
    <property type="match status" value="1"/>
</dbReference>
<gene>
    <name evidence="2" type="ORF">O181_039021</name>
</gene>
<evidence type="ECO:0000256" key="1">
    <source>
        <dbReference type="SAM" id="MobiDB-lite"/>
    </source>
</evidence>
<protein>
    <recommendedName>
        <fullName evidence="4">Peroxin-19</fullName>
    </recommendedName>
</protein>
<proteinExistence type="predicted"/>
<accession>A0A9Q3D8Z6</accession>
<feature type="compositionally biased region" description="Low complexity" evidence="1">
    <location>
        <begin position="293"/>
        <end position="314"/>
    </location>
</feature>